<evidence type="ECO:0000313" key="2">
    <source>
        <dbReference type="EnsemblPlants" id="Pp3c26_13381V3.1"/>
    </source>
</evidence>
<organism evidence="1">
    <name type="scientific">Physcomitrium patens</name>
    <name type="common">Spreading-leaved earth moss</name>
    <name type="synonym">Physcomitrella patens</name>
    <dbReference type="NCBI Taxonomy" id="3218"/>
    <lineage>
        <taxon>Eukaryota</taxon>
        <taxon>Viridiplantae</taxon>
        <taxon>Streptophyta</taxon>
        <taxon>Embryophyta</taxon>
        <taxon>Bryophyta</taxon>
        <taxon>Bryophytina</taxon>
        <taxon>Bryopsida</taxon>
        <taxon>Funariidae</taxon>
        <taxon>Funariales</taxon>
        <taxon>Funariaceae</taxon>
        <taxon>Physcomitrium</taxon>
    </lineage>
</organism>
<protein>
    <submittedName>
        <fullName evidence="1 2">Uncharacterized protein</fullName>
    </submittedName>
</protein>
<dbReference type="Gramene" id="Pp3c26_13381V3.1">
    <property type="protein sequence ID" value="Pp3c26_13381V3.1"/>
    <property type="gene ID" value="Pp3c26_13381"/>
</dbReference>
<proteinExistence type="predicted"/>
<name>A0A2K1ICX3_PHYPA</name>
<reference evidence="2" key="3">
    <citation type="submission" date="2020-12" db="UniProtKB">
        <authorList>
            <consortium name="EnsemblPlants"/>
        </authorList>
    </citation>
    <scope>IDENTIFICATION</scope>
</reference>
<evidence type="ECO:0000313" key="1">
    <source>
        <dbReference type="EMBL" id="PNR27121.1"/>
    </source>
</evidence>
<dbReference type="EnsemblPlants" id="Pp3c26_13381V3.1">
    <property type="protein sequence ID" value="Pp3c26_13381V3.1"/>
    <property type="gene ID" value="Pp3c26_13381"/>
</dbReference>
<gene>
    <name evidence="1" type="ORF">PHYPA_030602</name>
</gene>
<dbReference type="InParanoid" id="A0A2K1ICX3"/>
<reference evidence="1 3" key="2">
    <citation type="journal article" date="2018" name="Plant J.">
        <title>The Physcomitrella patens chromosome-scale assembly reveals moss genome structure and evolution.</title>
        <authorList>
            <person name="Lang D."/>
            <person name="Ullrich K.K."/>
            <person name="Murat F."/>
            <person name="Fuchs J."/>
            <person name="Jenkins J."/>
            <person name="Haas F.B."/>
            <person name="Piednoel M."/>
            <person name="Gundlach H."/>
            <person name="Van Bel M."/>
            <person name="Meyberg R."/>
            <person name="Vives C."/>
            <person name="Morata J."/>
            <person name="Symeonidi A."/>
            <person name="Hiss M."/>
            <person name="Muchero W."/>
            <person name="Kamisugi Y."/>
            <person name="Saleh O."/>
            <person name="Blanc G."/>
            <person name="Decker E.L."/>
            <person name="van Gessel N."/>
            <person name="Grimwood J."/>
            <person name="Hayes R.D."/>
            <person name="Graham S.W."/>
            <person name="Gunter L.E."/>
            <person name="McDaniel S.F."/>
            <person name="Hoernstein S.N.W."/>
            <person name="Larsson A."/>
            <person name="Li F.W."/>
            <person name="Perroud P.F."/>
            <person name="Phillips J."/>
            <person name="Ranjan P."/>
            <person name="Rokshar D.S."/>
            <person name="Rothfels C.J."/>
            <person name="Schneider L."/>
            <person name="Shu S."/>
            <person name="Stevenson D.W."/>
            <person name="Thummler F."/>
            <person name="Tillich M."/>
            <person name="Villarreal Aguilar J.C."/>
            <person name="Widiez T."/>
            <person name="Wong G.K."/>
            <person name="Wymore A."/>
            <person name="Zhang Y."/>
            <person name="Zimmer A.D."/>
            <person name="Quatrano R.S."/>
            <person name="Mayer K.F.X."/>
            <person name="Goodstein D."/>
            <person name="Casacuberta J.M."/>
            <person name="Vandepoele K."/>
            <person name="Reski R."/>
            <person name="Cuming A.C."/>
            <person name="Tuskan G.A."/>
            <person name="Maumus F."/>
            <person name="Salse J."/>
            <person name="Schmutz J."/>
            <person name="Rensing S.A."/>
        </authorList>
    </citation>
    <scope>NUCLEOTIDE SEQUENCE [LARGE SCALE GENOMIC DNA]</scope>
    <source>
        <strain evidence="2 3">cv. Gransden 2004</strain>
    </source>
</reference>
<evidence type="ECO:0000313" key="3">
    <source>
        <dbReference type="Proteomes" id="UP000006727"/>
    </source>
</evidence>
<dbReference type="AlphaFoldDB" id="A0A2K1ICX3"/>
<reference evidence="1 3" key="1">
    <citation type="journal article" date="2008" name="Science">
        <title>The Physcomitrella genome reveals evolutionary insights into the conquest of land by plants.</title>
        <authorList>
            <person name="Rensing S."/>
            <person name="Lang D."/>
            <person name="Zimmer A."/>
            <person name="Terry A."/>
            <person name="Salamov A."/>
            <person name="Shapiro H."/>
            <person name="Nishiyama T."/>
            <person name="Perroud P.-F."/>
            <person name="Lindquist E."/>
            <person name="Kamisugi Y."/>
            <person name="Tanahashi T."/>
            <person name="Sakakibara K."/>
            <person name="Fujita T."/>
            <person name="Oishi K."/>
            <person name="Shin-I T."/>
            <person name="Kuroki Y."/>
            <person name="Toyoda A."/>
            <person name="Suzuki Y."/>
            <person name="Hashimoto A."/>
            <person name="Yamaguchi K."/>
            <person name="Sugano A."/>
            <person name="Kohara Y."/>
            <person name="Fujiyama A."/>
            <person name="Anterola A."/>
            <person name="Aoki S."/>
            <person name="Ashton N."/>
            <person name="Barbazuk W.B."/>
            <person name="Barker E."/>
            <person name="Bennetzen J."/>
            <person name="Bezanilla M."/>
            <person name="Blankenship R."/>
            <person name="Cho S.H."/>
            <person name="Dutcher S."/>
            <person name="Estelle M."/>
            <person name="Fawcett J.A."/>
            <person name="Gundlach H."/>
            <person name="Hanada K."/>
            <person name="Heyl A."/>
            <person name="Hicks K.A."/>
            <person name="Hugh J."/>
            <person name="Lohr M."/>
            <person name="Mayer K."/>
            <person name="Melkozernov A."/>
            <person name="Murata T."/>
            <person name="Nelson D."/>
            <person name="Pils B."/>
            <person name="Prigge M."/>
            <person name="Reiss B."/>
            <person name="Renner T."/>
            <person name="Rombauts S."/>
            <person name="Rushton P."/>
            <person name="Sanderfoot A."/>
            <person name="Schween G."/>
            <person name="Shiu S.-H."/>
            <person name="Stueber K."/>
            <person name="Theodoulou F.L."/>
            <person name="Tu H."/>
            <person name="Van de Peer Y."/>
            <person name="Verrier P.J."/>
            <person name="Waters E."/>
            <person name="Wood A."/>
            <person name="Yang L."/>
            <person name="Cove D."/>
            <person name="Cuming A."/>
            <person name="Hasebe M."/>
            <person name="Lucas S."/>
            <person name="Mishler D.B."/>
            <person name="Reski R."/>
            <person name="Grigoriev I."/>
            <person name="Quatrano R.S."/>
            <person name="Boore J.L."/>
        </authorList>
    </citation>
    <scope>NUCLEOTIDE SEQUENCE [LARGE SCALE GENOMIC DNA]</scope>
    <source>
        <strain evidence="2 3">cv. Gransden 2004</strain>
    </source>
</reference>
<accession>A0A2K1ICX3</accession>
<sequence length="113" mass="13285">MHAVFVNSWCVVENFQRFIPPWTSLDCARMIYVEICHAFRGLDKICCSAYLPHPLNKNRTPTLFSNLLLAEIMKYYSRFICDYRFSAEGERDFWKSLSRSMTLGILLVFSSRV</sequence>
<keyword evidence="3" id="KW-1185">Reference proteome</keyword>
<dbReference type="EMBL" id="ABEU02000026">
    <property type="protein sequence ID" value="PNR27121.1"/>
    <property type="molecule type" value="Genomic_DNA"/>
</dbReference>
<dbReference type="Proteomes" id="UP000006727">
    <property type="component" value="Chromosome 26"/>
</dbReference>